<dbReference type="AlphaFoldDB" id="A0A5J4VD94"/>
<dbReference type="Proteomes" id="UP000324800">
    <property type="component" value="Unassembled WGS sequence"/>
</dbReference>
<sequence>MEQQEDINNSELQDSAHPKKEMIQYPSQEKGTLNNKITEVFAGTHATTIDFSAMPANDPQLRGINWGAAGQPATVGLGQHGYEKSPQQLLQLQKRQEKLLSKSATQLLYQDRIVKEVSIIIIYLDRIAKVVKVVKEVSIIIIYLDRIVRGVFNKQIHFLQVQLCLIRVVKIVYIILFLDRIAKEVKEVIIITDHRVILNRA</sequence>
<accession>A0A5J4VD94</accession>
<reference evidence="1 2" key="1">
    <citation type="submission" date="2019-03" db="EMBL/GenBank/DDBJ databases">
        <title>Single cell metagenomics reveals metabolic interactions within the superorganism composed of flagellate Streblomastix strix and complex community of Bacteroidetes bacteria on its surface.</title>
        <authorList>
            <person name="Treitli S.C."/>
            <person name="Kolisko M."/>
            <person name="Husnik F."/>
            <person name="Keeling P."/>
            <person name="Hampl V."/>
        </authorList>
    </citation>
    <scope>NUCLEOTIDE SEQUENCE [LARGE SCALE GENOMIC DNA]</scope>
    <source>
        <strain evidence="1">ST1C</strain>
    </source>
</reference>
<dbReference type="EMBL" id="SNRW01007922">
    <property type="protein sequence ID" value="KAA6380402.1"/>
    <property type="molecule type" value="Genomic_DNA"/>
</dbReference>
<protein>
    <submittedName>
        <fullName evidence="1">Uncharacterized protein</fullName>
    </submittedName>
</protein>
<proteinExistence type="predicted"/>
<evidence type="ECO:0000313" key="1">
    <source>
        <dbReference type="EMBL" id="KAA6380402.1"/>
    </source>
</evidence>
<organism evidence="1 2">
    <name type="scientific">Streblomastix strix</name>
    <dbReference type="NCBI Taxonomy" id="222440"/>
    <lineage>
        <taxon>Eukaryota</taxon>
        <taxon>Metamonada</taxon>
        <taxon>Preaxostyla</taxon>
        <taxon>Oxymonadida</taxon>
        <taxon>Streblomastigidae</taxon>
        <taxon>Streblomastix</taxon>
    </lineage>
</organism>
<name>A0A5J4VD94_9EUKA</name>
<comment type="caution">
    <text evidence="1">The sequence shown here is derived from an EMBL/GenBank/DDBJ whole genome shotgun (WGS) entry which is preliminary data.</text>
</comment>
<evidence type="ECO:0000313" key="2">
    <source>
        <dbReference type="Proteomes" id="UP000324800"/>
    </source>
</evidence>
<gene>
    <name evidence="1" type="ORF">EZS28_024071</name>
</gene>